<dbReference type="SUPFAM" id="SSF51735">
    <property type="entry name" value="NAD(P)-binding Rossmann-fold domains"/>
    <property type="match status" value="1"/>
</dbReference>
<dbReference type="InterPro" id="IPR002347">
    <property type="entry name" value="SDR_fam"/>
</dbReference>
<comment type="similarity">
    <text evidence="1 3">Belongs to the short-chain dehydrogenases/reductases (SDR) family.</text>
</comment>
<dbReference type="EMBL" id="CP098502">
    <property type="protein sequence ID" value="UTI64759.1"/>
    <property type="molecule type" value="Genomic_DNA"/>
</dbReference>
<accession>A0ABY5DT39</accession>
<organism evidence="5 6">
    <name type="scientific">Paraconexibacter antarcticus</name>
    <dbReference type="NCBI Taxonomy" id="2949664"/>
    <lineage>
        <taxon>Bacteria</taxon>
        <taxon>Bacillati</taxon>
        <taxon>Actinomycetota</taxon>
        <taxon>Thermoleophilia</taxon>
        <taxon>Solirubrobacterales</taxon>
        <taxon>Paraconexibacteraceae</taxon>
        <taxon>Paraconexibacter</taxon>
    </lineage>
</organism>
<proteinExistence type="inferred from homology"/>
<dbReference type="PIRSF" id="PIRSF000126">
    <property type="entry name" value="11-beta-HSD1"/>
    <property type="match status" value="1"/>
</dbReference>
<dbReference type="InterPro" id="IPR020904">
    <property type="entry name" value="Sc_DH/Rdtase_CS"/>
</dbReference>
<reference evidence="5 6" key="1">
    <citation type="submission" date="2022-06" db="EMBL/GenBank/DDBJ databases">
        <title>Paraconexibacter antarcticus.</title>
        <authorList>
            <person name="Kim C.S."/>
        </authorList>
    </citation>
    <scope>NUCLEOTIDE SEQUENCE [LARGE SCALE GENOMIC DNA]</scope>
    <source>
        <strain evidence="5 6">02-257</strain>
    </source>
</reference>
<keyword evidence="2" id="KW-0560">Oxidoreductase</keyword>
<dbReference type="InterPro" id="IPR057326">
    <property type="entry name" value="KR_dom"/>
</dbReference>
<sequence length="272" mass="27763">MALPSPSPGATVIVTGASSGIGEQIARRLTDLGHGVTLVARRGDRLEALATELRRATGVTVGVEVCDLGDDAARWSLIGRISEADVHVSGVVNNAGFGTYGRFDGLPFDREQAMVRLNVLALHELTGAFLWPMVEAGAGAILNVASVAAFQPLPGFATYAATKSFVQTFSESLHAELAGTGVSVTTLSPGPVATEFGEVAGVGNIEDSAPGGAVPAGDVAAAAVRGMLHGKRSVVPGVATKGMVLGGRLIPRTLLLPAAKRAAGVRLRNPQK</sequence>
<dbReference type="PROSITE" id="PS00061">
    <property type="entry name" value="ADH_SHORT"/>
    <property type="match status" value="1"/>
</dbReference>
<evidence type="ECO:0000256" key="1">
    <source>
        <dbReference type="ARBA" id="ARBA00006484"/>
    </source>
</evidence>
<dbReference type="PRINTS" id="PR00080">
    <property type="entry name" value="SDRFAMILY"/>
</dbReference>
<evidence type="ECO:0000256" key="2">
    <source>
        <dbReference type="ARBA" id="ARBA00023002"/>
    </source>
</evidence>
<dbReference type="SMART" id="SM00822">
    <property type="entry name" value="PKS_KR"/>
    <property type="match status" value="1"/>
</dbReference>
<dbReference type="Proteomes" id="UP001056035">
    <property type="component" value="Chromosome"/>
</dbReference>
<evidence type="ECO:0000313" key="6">
    <source>
        <dbReference type="Proteomes" id="UP001056035"/>
    </source>
</evidence>
<dbReference type="InterPro" id="IPR036291">
    <property type="entry name" value="NAD(P)-bd_dom_sf"/>
</dbReference>
<dbReference type="PANTHER" id="PTHR44196:SF2">
    <property type="entry name" value="SHORT-CHAIN DEHYDROGENASE-RELATED"/>
    <property type="match status" value="1"/>
</dbReference>
<evidence type="ECO:0000313" key="5">
    <source>
        <dbReference type="EMBL" id="UTI64759.1"/>
    </source>
</evidence>
<protein>
    <submittedName>
        <fullName evidence="5">SDR family oxidoreductase</fullName>
    </submittedName>
</protein>
<dbReference type="PRINTS" id="PR00081">
    <property type="entry name" value="GDHRDH"/>
</dbReference>
<keyword evidence="6" id="KW-1185">Reference proteome</keyword>
<dbReference type="PANTHER" id="PTHR44196">
    <property type="entry name" value="DEHYDROGENASE/REDUCTASE SDR FAMILY MEMBER 7B"/>
    <property type="match status" value="1"/>
</dbReference>
<feature type="domain" description="Ketoreductase" evidence="4">
    <location>
        <begin position="10"/>
        <end position="190"/>
    </location>
</feature>
<evidence type="ECO:0000256" key="3">
    <source>
        <dbReference type="RuleBase" id="RU000363"/>
    </source>
</evidence>
<evidence type="ECO:0000259" key="4">
    <source>
        <dbReference type="SMART" id="SM00822"/>
    </source>
</evidence>
<gene>
    <name evidence="5" type="ORF">NBH00_00785</name>
</gene>
<dbReference type="Gene3D" id="3.40.50.720">
    <property type="entry name" value="NAD(P)-binding Rossmann-like Domain"/>
    <property type="match status" value="1"/>
</dbReference>
<name>A0ABY5DT39_9ACTN</name>
<dbReference type="Pfam" id="PF00106">
    <property type="entry name" value="adh_short"/>
    <property type="match status" value="1"/>
</dbReference>
<dbReference type="RefSeq" id="WP_254571457.1">
    <property type="nucleotide sequence ID" value="NZ_CP098502.1"/>
</dbReference>